<evidence type="ECO:0000259" key="7">
    <source>
        <dbReference type="PROSITE" id="PS50850"/>
    </source>
</evidence>
<dbReference type="RefSeq" id="WP_353979307.1">
    <property type="nucleotide sequence ID" value="NZ_CP159578.1"/>
</dbReference>
<accession>A0AB74U973</accession>
<comment type="subcellular location">
    <subcellularLocation>
        <location evidence="1">Cell membrane</location>
        <topology evidence="1">Multi-pass membrane protein</topology>
    </subcellularLocation>
</comment>
<feature type="transmembrane region" description="Helical" evidence="6">
    <location>
        <begin position="56"/>
        <end position="77"/>
    </location>
</feature>
<evidence type="ECO:0000256" key="5">
    <source>
        <dbReference type="ARBA" id="ARBA00023136"/>
    </source>
</evidence>
<evidence type="ECO:0000256" key="6">
    <source>
        <dbReference type="SAM" id="Phobius"/>
    </source>
</evidence>
<gene>
    <name evidence="8" type="ORF">ABV408_12760</name>
</gene>
<keyword evidence="3 6" id="KW-0812">Transmembrane</keyword>
<dbReference type="AlphaFoldDB" id="A0AB74U973"/>
<feature type="transmembrane region" description="Helical" evidence="6">
    <location>
        <begin position="214"/>
        <end position="236"/>
    </location>
</feature>
<feature type="transmembrane region" description="Helical" evidence="6">
    <location>
        <begin position="279"/>
        <end position="298"/>
    </location>
</feature>
<keyword evidence="5 6" id="KW-0472">Membrane</keyword>
<feature type="transmembrane region" description="Helical" evidence="6">
    <location>
        <begin position="12"/>
        <end position="36"/>
    </location>
</feature>
<feature type="transmembrane region" description="Helical" evidence="6">
    <location>
        <begin position="248"/>
        <end position="272"/>
    </location>
</feature>
<dbReference type="Gene3D" id="1.20.1250.20">
    <property type="entry name" value="MFS general substrate transporter like domains"/>
    <property type="match status" value="2"/>
</dbReference>
<feature type="transmembrane region" description="Helical" evidence="6">
    <location>
        <begin position="145"/>
        <end position="165"/>
    </location>
</feature>
<keyword evidence="4 6" id="KW-1133">Transmembrane helix</keyword>
<evidence type="ECO:0000256" key="3">
    <source>
        <dbReference type="ARBA" id="ARBA00022692"/>
    </source>
</evidence>
<evidence type="ECO:0000256" key="1">
    <source>
        <dbReference type="ARBA" id="ARBA00004651"/>
    </source>
</evidence>
<dbReference type="InterPro" id="IPR011701">
    <property type="entry name" value="MFS"/>
</dbReference>
<feature type="transmembrane region" description="Helical" evidence="6">
    <location>
        <begin position="110"/>
        <end position="133"/>
    </location>
</feature>
<evidence type="ECO:0000256" key="2">
    <source>
        <dbReference type="ARBA" id="ARBA00022475"/>
    </source>
</evidence>
<dbReference type="Pfam" id="PF07690">
    <property type="entry name" value="MFS_1"/>
    <property type="match status" value="1"/>
</dbReference>
<reference evidence="8" key="1">
    <citation type="submission" date="2024-06" db="EMBL/GenBank/DDBJ databases">
        <title>Complete genome of Salinicola endophyticus HNIBRBA4755.</title>
        <authorList>
            <person name="Shin S.Y."/>
            <person name="Kang H."/>
            <person name="Song J."/>
        </authorList>
    </citation>
    <scope>NUCLEOTIDE SEQUENCE</scope>
    <source>
        <strain evidence="8">HNIBRBA4755</strain>
    </source>
</reference>
<dbReference type="PANTHER" id="PTHR43124">
    <property type="entry name" value="PURINE EFFLUX PUMP PBUE"/>
    <property type="match status" value="1"/>
</dbReference>
<dbReference type="InterPro" id="IPR036259">
    <property type="entry name" value="MFS_trans_sf"/>
</dbReference>
<evidence type="ECO:0000256" key="4">
    <source>
        <dbReference type="ARBA" id="ARBA00022989"/>
    </source>
</evidence>
<proteinExistence type="predicted"/>
<dbReference type="CDD" id="cd17324">
    <property type="entry name" value="MFS_NepI_like"/>
    <property type="match status" value="1"/>
</dbReference>
<dbReference type="GO" id="GO:0005886">
    <property type="term" value="C:plasma membrane"/>
    <property type="evidence" value="ECO:0007669"/>
    <property type="project" value="UniProtKB-SubCell"/>
</dbReference>
<evidence type="ECO:0000313" key="8">
    <source>
        <dbReference type="EMBL" id="XCJ78300.1"/>
    </source>
</evidence>
<dbReference type="GO" id="GO:0022857">
    <property type="term" value="F:transmembrane transporter activity"/>
    <property type="evidence" value="ECO:0007669"/>
    <property type="project" value="InterPro"/>
</dbReference>
<name>A0AB74U973_9GAMM</name>
<organism evidence="8">
    <name type="scientific">Salinicola endophyticus</name>
    <dbReference type="NCBI Taxonomy" id="1949083"/>
    <lineage>
        <taxon>Bacteria</taxon>
        <taxon>Pseudomonadati</taxon>
        <taxon>Pseudomonadota</taxon>
        <taxon>Gammaproteobacteria</taxon>
        <taxon>Oceanospirillales</taxon>
        <taxon>Halomonadaceae</taxon>
        <taxon>Salinicola</taxon>
    </lineage>
</organism>
<feature type="transmembrane region" description="Helical" evidence="6">
    <location>
        <begin position="84"/>
        <end position="104"/>
    </location>
</feature>
<feature type="transmembrane region" description="Helical" evidence="6">
    <location>
        <begin position="304"/>
        <end position="321"/>
    </location>
</feature>
<dbReference type="EMBL" id="CP159578">
    <property type="protein sequence ID" value="XCJ78300.1"/>
    <property type="molecule type" value="Genomic_DNA"/>
</dbReference>
<sequence length="398" mass="42110">MNAATDVRPDARVAILIELALAVGGFAIGTGEFAIMGLMPNVAQALGVGETQVGHLISAYALGVVVGAPLIAVFGAYLYRRHLLLLLMAFFAIGNFASALAPGYASLMLFRFISGLPHGAYFGVAALVAASMVPPHKRAKAVSRVMLGITTAMLIGNPLATWLGQLLSWRYAFGLVGAIGLVTVVLVFIYLPFNRDEVRNSPLRELTALRRRQVWLTLGIGAIGFAGMFCVFSYLAPTLIQVTGLEDHWVPVILAAFGVGAILGNMAGGWLFDRLQFRSVGWILGFSAIILLLFPLAAHSVWTVWLSVLAVGGMVALSPPLQIRLMDVAKDAQTLAAASNHAAFNVANALGPWLGGLAITAGYGWTSTGIVGAIMALGGLLIYALARWQEPRRASNEA</sequence>
<dbReference type="InterPro" id="IPR020846">
    <property type="entry name" value="MFS_dom"/>
</dbReference>
<dbReference type="PANTHER" id="PTHR43124:SF3">
    <property type="entry name" value="CHLORAMPHENICOL EFFLUX PUMP RV0191"/>
    <property type="match status" value="1"/>
</dbReference>
<feature type="domain" description="Major facilitator superfamily (MFS) profile" evidence="7">
    <location>
        <begin position="17"/>
        <end position="390"/>
    </location>
</feature>
<protein>
    <submittedName>
        <fullName evidence="8">MFS transporter</fullName>
    </submittedName>
</protein>
<feature type="transmembrane region" description="Helical" evidence="6">
    <location>
        <begin position="171"/>
        <end position="193"/>
    </location>
</feature>
<dbReference type="InterPro" id="IPR050189">
    <property type="entry name" value="MFS_Efflux_Transporters"/>
</dbReference>
<dbReference type="SUPFAM" id="SSF103473">
    <property type="entry name" value="MFS general substrate transporter"/>
    <property type="match status" value="1"/>
</dbReference>
<feature type="transmembrane region" description="Helical" evidence="6">
    <location>
        <begin position="369"/>
        <end position="386"/>
    </location>
</feature>
<feature type="transmembrane region" description="Helical" evidence="6">
    <location>
        <begin position="342"/>
        <end position="363"/>
    </location>
</feature>
<keyword evidence="2" id="KW-1003">Cell membrane</keyword>
<dbReference type="PROSITE" id="PS50850">
    <property type="entry name" value="MFS"/>
    <property type="match status" value="1"/>
</dbReference>